<keyword evidence="3" id="KW-0804">Transcription</keyword>
<keyword evidence="7" id="KW-1185">Reference proteome</keyword>
<feature type="domain" description="HTH araC/xylS-type" evidence="5">
    <location>
        <begin position="279"/>
        <end position="380"/>
    </location>
</feature>
<dbReference type="Gene3D" id="1.10.10.60">
    <property type="entry name" value="Homeodomain-like"/>
    <property type="match status" value="1"/>
</dbReference>
<feature type="region of interest" description="Disordered" evidence="4">
    <location>
        <begin position="34"/>
        <end position="53"/>
    </location>
</feature>
<dbReference type="RefSeq" id="WP_016643892.1">
    <property type="nucleotide sequence ID" value="NZ_AOPZ01000337.1"/>
</dbReference>
<feature type="region of interest" description="Disordered" evidence="4">
    <location>
        <begin position="1"/>
        <end position="20"/>
    </location>
</feature>
<evidence type="ECO:0000259" key="5">
    <source>
        <dbReference type="PROSITE" id="PS01124"/>
    </source>
</evidence>
<dbReference type="EMBL" id="AOPZ01000337">
    <property type="protein sequence ID" value="EPH41119.1"/>
    <property type="molecule type" value="Genomic_DNA"/>
</dbReference>
<sequence length="391" mass="42310">MSQRRRGSTGARTPGAERTAKLTGKLLAVALGSADHEHADPAPGRGRRPRGCAMADTDVEPELSVSVSTSSVSERDGFAWFSAMVGEAVMPLSITSAYTDNFRGTATSLHLPQTGVSSFSFSPGSARRTPAHIRLGDPECYFLLLVHGSPIGLEQGRNSALLNAGDMTLFDTSHPLVCEFEDHHRLSRVTLLRLPRTTLPLPANRTDGLLGTRLSSRSGVGALLAGFLGGLRENAERCDAEELRRLDGVGAALAATFLAGQLTGPPVVPAETRRQALLARIQAFIEHNLSDPELGPTTIAAHHHISVRLLHQLFQKHPETVSATIRRLRLERGRADLADRRLGHRSIGETAARWGFRHQADFARAFRLAYGMSPSAFRQERRASAPERAPA</sequence>
<dbReference type="InterPro" id="IPR018060">
    <property type="entry name" value="HTH_AraC"/>
</dbReference>
<evidence type="ECO:0000313" key="7">
    <source>
        <dbReference type="Proteomes" id="UP000014629"/>
    </source>
</evidence>
<keyword evidence="2" id="KW-0238">DNA-binding</keyword>
<dbReference type="InterPro" id="IPR035418">
    <property type="entry name" value="AraC-bd_2"/>
</dbReference>
<dbReference type="GO" id="GO:0043565">
    <property type="term" value="F:sequence-specific DNA binding"/>
    <property type="evidence" value="ECO:0007669"/>
    <property type="project" value="InterPro"/>
</dbReference>
<reference evidence="6 7" key="1">
    <citation type="submission" date="2013-02" db="EMBL/GenBank/DDBJ databases">
        <title>Draft Genome Sequence of Streptomyces aurantiacus, Which Produces Setomimycin.</title>
        <authorList>
            <person name="Gruening B.A."/>
            <person name="Praeg A."/>
            <person name="Erxleben A."/>
            <person name="Guenther S."/>
            <person name="Mueller M."/>
        </authorList>
    </citation>
    <scope>NUCLEOTIDE SEQUENCE [LARGE SCALE GENOMIC DNA]</scope>
    <source>
        <strain evidence="6 7">JA 4570</strain>
    </source>
</reference>
<dbReference type="InterPro" id="IPR050204">
    <property type="entry name" value="AraC_XylS_family_regulators"/>
</dbReference>
<evidence type="ECO:0000313" key="6">
    <source>
        <dbReference type="EMBL" id="EPH41119.1"/>
    </source>
</evidence>
<dbReference type="PANTHER" id="PTHR46796">
    <property type="entry name" value="HTH-TYPE TRANSCRIPTIONAL ACTIVATOR RHAS-RELATED"/>
    <property type="match status" value="1"/>
</dbReference>
<evidence type="ECO:0000256" key="1">
    <source>
        <dbReference type="ARBA" id="ARBA00023015"/>
    </source>
</evidence>
<keyword evidence="1" id="KW-0805">Transcription regulation</keyword>
<protein>
    <submittedName>
        <fullName evidence="6">Putative transcriptional activator FeaR</fullName>
    </submittedName>
</protein>
<accession>S3ZEQ9</accession>
<dbReference type="AlphaFoldDB" id="S3ZEQ9"/>
<dbReference type="PATRIC" id="fig|1286094.4.peg.5697"/>
<dbReference type="InterPro" id="IPR018062">
    <property type="entry name" value="HTH_AraC-typ_CS"/>
</dbReference>
<dbReference type="PANTHER" id="PTHR46796:SF6">
    <property type="entry name" value="ARAC SUBFAMILY"/>
    <property type="match status" value="1"/>
</dbReference>
<dbReference type="Pfam" id="PF14525">
    <property type="entry name" value="AraC_binding_2"/>
    <property type="match status" value="1"/>
</dbReference>
<organism evidence="6 7">
    <name type="scientific">Streptomyces aurantiacus JA 4570</name>
    <dbReference type="NCBI Taxonomy" id="1286094"/>
    <lineage>
        <taxon>Bacteria</taxon>
        <taxon>Bacillati</taxon>
        <taxon>Actinomycetota</taxon>
        <taxon>Actinomycetes</taxon>
        <taxon>Kitasatosporales</taxon>
        <taxon>Streptomycetaceae</taxon>
        <taxon>Streptomyces</taxon>
        <taxon>Streptomyces aurantiacus group</taxon>
    </lineage>
</organism>
<comment type="caution">
    <text evidence="6">The sequence shown here is derived from an EMBL/GenBank/DDBJ whole genome shotgun (WGS) entry which is preliminary data.</text>
</comment>
<evidence type="ECO:0000256" key="3">
    <source>
        <dbReference type="ARBA" id="ARBA00023163"/>
    </source>
</evidence>
<gene>
    <name evidence="6" type="ORF">STRAU_5771</name>
</gene>
<dbReference type="Pfam" id="PF12833">
    <property type="entry name" value="HTH_18"/>
    <property type="match status" value="1"/>
</dbReference>
<dbReference type="SMART" id="SM00342">
    <property type="entry name" value="HTH_ARAC"/>
    <property type="match status" value="1"/>
</dbReference>
<dbReference type="GO" id="GO:0003700">
    <property type="term" value="F:DNA-binding transcription factor activity"/>
    <property type="evidence" value="ECO:0007669"/>
    <property type="project" value="InterPro"/>
</dbReference>
<name>S3ZEQ9_9ACTN</name>
<dbReference type="PROSITE" id="PS00041">
    <property type="entry name" value="HTH_ARAC_FAMILY_1"/>
    <property type="match status" value="1"/>
</dbReference>
<dbReference type="InterPro" id="IPR009057">
    <property type="entry name" value="Homeodomain-like_sf"/>
</dbReference>
<dbReference type="Proteomes" id="UP000014629">
    <property type="component" value="Unassembled WGS sequence"/>
</dbReference>
<evidence type="ECO:0000256" key="2">
    <source>
        <dbReference type="ARBA" id="ARBA00023125"/>
    </source>
</evidence>
<dbReference type="SUPFAM" id="SSF46689">
    <property type="entry name" value="Homeodomain-like"/>
    <property type="match status" value="1"/>
</dbReference>
<proteinExistence type="predicted"/>
<evidence type="ECO:0000256" key="4">
    <source>
        <dbReference type="SAM" id="MobiDB-lite"/>
    </source>
</evidence>
<dbReference type="PROSITE" id="PS01124">
    <property type="entry name" value="HTH_ARAC_FAMILY_2"/>
    <property type="match status" value="1"/>
</dbReference>